<evidence type="ECO:0000313" key="2">
    <source>
        <dbReference type="EMBL" id="JAA79846.1"/>
    </source>
</evidence>
<dbReference type="EMBL" id="GAIX01012714">
    <property type="protein sequence ID" value="JAA79846.1"/>
    <property type="molecule type" value="Transcribed_RNA"/>
</dbReference>
<organism evidence="2">
    <name type="scientific">Pararge aegeria</name>
    <name type="common">speckled wood butterfly</name>
    <dbReference type="NCBI Taxonomy" id="116150"/>
    <lineage>
        <taxon>Eukaryota</taxon>
        <taxon>Metazoa</taxon>
        <taxon>Ecdysozoa</taxon>
        <taxon>Arthropoda</taxon>
        <taxon>Hexapoda</taxon>
        <taxon>Insecta</taxon>
        <taxon>Pterygota</taxon>
        <taxon>Neoptera</taxon>
        <taxon>Endopterygota</taxon>
        <taxon>Lepidoptera</taxon>
        <taxon>Glossata</taxon>
        <taxon>Ditrysia</taxon>
        <taxon>Papilionoidea</taxon>
        <taxon>Nymphalidae</taxon>
        <taxon>Satyrinae</taxon>
        <taxon>Satyrini</taxon>
        <taxon>Parargina</taxon>
        <taxon>Pararge</taxon>
    </lineage>
</organism>
<accession>S4NMB3</accession>
<name>S4NMB3_9NEOP</name>
<protein>
    <submittedName>
        <fullName evidence="2">Uncharacterized protein</fullName>
    </submittedName>
</protein>
<feature type="non-terminal residue" evidence="2">
    <location>
        <position position="109"/>
    </location>
</feature>
<proteinExistence type="predicted"/>
<feature type="region of interest" description="Disordered" evidence="1">
    <location>
        <begin position="1"/>
        <end position="42"/>
    </location>
</feature>
<sequence>MQVSESKVSASANISHSQSKGHSAHSTASQEVIISNSKTVEQTSQNVVYTTGQTSDHNVCSTALTSHCEGSPEVETSHSEISVDVRTPMHETGVAEQISKNDVCDTVQT</sequence>
<reference evidence="2" key="2">
    <citation type="submission" date="2013-05" db="EMBL/GenBank/DDBJ databases">
        <authorList>
            <person name="Carter J.-M."/>
            <person name="Baker S.C."/>
            <person name="Pink R."/>
            <person name="Carter D.R.F."/>
            <person name="Collins A."/>
            <person name="Tomlin J."/>
            <person name="Gibbs M."/>
            <person name="Breuker C.J."/>
        </authorList>
    </citation>
    <scope>NUCLEOTIDE SEQUENCE</scope>
    <source>
        <tissue evidence="2">Ovary</tissue>
    </source>
</reference>
<reference evidence="2" key="1">
    <citation type="journal article" date="2013" name="BMC Genomics">
        <title>Unscrambling butterfly oogenesis.</title>
        <authorList>
            <person name="Carter J.M."/>
            <person name="Baker S.C."/>
            <person name="Pink R."/>
            <person name="Carter D.R."/>
            <person name="Collins A."/>
            <person name="Tomlin J."/>
            <person name="Gibbs M."/>
            <person name="Breuker C.J."/>
        </authorList>
    </citation>
    <scope>NUCLEOTIDE SEQUENCE</scope>
    <source>
        <tissue evidence="2">Ovary</tissue>
    </source>
</reference>
<evidence type="ECO:0000256" key="1">
    <source>
        <dbReference type="SAM" id="MobiDB-lite"/>
    </source>
</evidence>
<dbReference type="AlphaFoldDB" id="S4NMB3"/>